<dbReference type="AlphaFoldDB" id="A0A1H4P0Y1"/>
<dbReference type="RefSeq" id="WP_092114391.1">
    <property type="nucleotide sequence ID" value="NZ_FNTH01000001.1"/>
</dbReference>
<sequence length="152" mass="17555">MTELTRRRDKGSAREKWNIFYDDVCIGSIGLRAGVPNHADQWEWKCGFHPGCDRSTGGPAGTFEQARAAFEAEWQLLLPTLTDANFQAWRDQRDWTERKQAMWARGEKLPSQQPSSLMRCPCGVMFDSHRPAESHVHRQHIYAAQKRDGIRR</sequence>
<dbReference type="Proteomes" id="UP000198992">
    <property type="component" value="Unassembled WGS sequence"/>
</dbReference>
<accession>A0A1H4P0Y1</accession>
<dbReference type="EMBL" id="FNTH01000001">
    <property type="protein sequence ID" value="SEC00994.1"/>
    <property type="molecule type" value="Genomic_DNA"/>
</dbReference>
<organism evidence="1 2">
    <name type="scientific">Bradyrhizobium erythrophlei</name>
    <dbReference type="NCBI Taxonomy" id="1437360"/>
    <lineage>
        <taxon>Bacteria</taxon>
        <taxon>Pseudomonadati</taxon>
        <taxon>Pseudomonadota</taxon>
        <taxon>Alphaproteobacteria</taxon>
        <taxon>Hyphomicrobiales</taxon>
        <taxon>Nitrobacteraceae</taxon>
        <taxon>Bradyrhizobium</taxon>
    </lineage>
</organism>
<proteinExistence type="predicted"/>
<evidence type="ECO:0000313" key="2">
    <source>
        <dbReference type="Proteomes" id="UP000198992"/>
    </source>
</evidence>
<evidence type="ECO:0000313" key="1">
    <source>
        <dbReference type="EMBL" id="SEC00994.1"/>
    </source>
</evidence>
<gene>
    <name evidence="1" type="ORF">SAMN05444164_0788</name>
</gene>
<name>A0A1H4P0Y1_9BRAD</name>
<protein>
    <submittedName>
        <fullName evidence="1">Uncharacterized protein</fullName>
    </submittedName>
</protein>
<reference evidence="1 2" key="1">
    <citation type="submission" date="2016-10" db="EMBL/GenBank/DDBJ databases">
        <authorList>
            <person name="de Groot N.N."/>
        </authorList>
    </citation>
    <scope>NUCLEOTIDE SEQUENCE [LARGE SCALE GENOMIC DNA]</scope>
    <source>
        <strain evidence="1 2">MT12</strain>
    </source>
</reference>
<dbReference type="OrthoDB" id="8226853at2"/>